<name>A0A3B0R9X1_9ZZZZ</name>
<evidence type="ECO:0000313" key="2">
    <source>
        <dbReference type="EMBL" id="VAV89122.1"/>
    </source>
</evidence>
<dbReference type="EMBL" id="UOEC01000057">
    <property type="protein sequence ID" value="VAV89122.1"/>
    <property type="molecule type" value="Genomic_DNA"/>
</dbReference>
<accession>A0A3B0R9X1</accession>
<protein>
    <submittedName>
        <fullName evidence="2">Uncharacterized protein</fullName>
    </submittedName>
</protein>
<proteinExistence type="predicted"/>
<organism evidence="2">
    <name type="scientific">hydrothermal vent metagenome</name>
    <dbReference type="NCBI Taxonomy" id="652676"/>
    <lineage>
        <taxon>unclassified sequences</taxon>
        <taxon>metagenomes</taxon>
        <taxon>ecological metagenomes</taxon>
    </lineage>
</organism>
<dbReference type="AlphaFoldDB" id="A0A3B0R9X1"/>
<gene>
    <name evidence="2" type="ORF">MNBD_ALPHA08-1587</name>
</gene>
<feature type="compositionally biased region" description="Basic and acidic residues" evidence="1">
    <location>
        <begin position="87"/>
        <end position="104"/>
    </location>
</feature>
<feature type="region of interest" description="Disordered" evidence="1">
    <location>
        <begin position="87"/>
        <end position="111"/>
    </location>
</feature>
<evidence type="ECO:0000256" key="1">
    <source>
        <dbReference type="SAM" id="MobiDB-lite"/>
    </source>
</evidence>
<reference evidence="2" key="1">
    <citation type="submission" date="2018-06" db="EMBL/GenBank/DDBJ databases">
        <authorList>
            <person name="Zhirakovskaya E."/>
        </authorList>
    </citation>
    <scope>NUCLEOTIDE SEQUENCE</scope>
</reference>
<sequence length="170" mass="18348">MSVLVSVATFVETYSTGVIAATISAGFAGYMVIQGQVATELPNIVVRHSPVVSPLKGRLPGRIAPKQWSPEELQLIGVDQIITGSLPEREKKSSSRAAKQDMKKFSPSQADGTEGRYVLRVATQEIALVEGRGKLWSVKPGGLLPGSGRILKIEQRDDKWVVVTTHGEIN</sequence>